<keyword evidence="1" id="KW-0808">Transferase</keyword>
<sequence>MIDKVTLILILHNRHKNLDRLLEYYDEYNFPILIADSSVQEHQFTKKKSNWTYSYTPGVSFPKKIEIVLAQVTTPYVVMCADDDFIIPKSILACVSFLEENKDYAIAQGLSIRYEKESLARGNIELGAIYGHIKCIEPDEPLQRLYNMFENYRAVVYAVFRTYVLQQSYQGAGSQIKNLFLNEYITAFIPILYGKCKEIPILYQVREYALDSDDKTAIDIDALLREKQYANEVNVFKSFISTKMAAILMISHKKAEDIVDKIIQDFASKIHIARTTISPKKRIGNLIRHLPIVGPWMIQKNRSIENAKRLNAYIDIHKEKKEIDVVSKLLIKYNK</sequence>
<organism evidence="1 2">
    <name type="scientific">Ilyomonas limi</name>
    <dbReference type="NCBI Taxonomy" id="2575867"/>
    <lineage>
        <taxon>Bacteria</taxon>
        <taxon>Pseudomonadati</taxon>
        <taxon>Bacteroidota</taxon>
        <taxon>Chitinophagia</taxon>
        <taxon>Chitinophagales</taxon>
        <taxon>Chitinophagaceae</taxon>
        <taxon>Ilyomonas</taxon>
    </lineage>
</organism>
<protein>
    <submittedName>
        <fullName evidence="1">TIGR00180 family glycosyltransferase</fullName>
    </submittedName>
</protein>
<accession>A0A4U3L210</accession>
<dbReference type="SUPFAM" id="SSF53448">
    <property type="entry name" value="Nucleotide-diphospho-sugar transferases"/>
    <property type="match status" value="1"/>
</dbReference>
<dbReference type="RefSeq" id="WP_137261540.1">
    <property type="nucleotide sequence ID" value="NZ_SZQL01000006.1"/>
</dbReference>
<proteinExistence type="predicted"/>
<dbReference type="Proteomes" id="UP000305848">
    <property type="component" value="Unassembled WGS sequence"/>
</dbReference>
<dbReference type="NCBIfam" id="TIGR04440">
    <property type="entry name" value="glyco_TIGR04440"/>
    <property type="match status" value="1"/>
</dbReference>
<reference evidence="1 2" key="1">
    <citation type="submission" date="2019-05" db="EMBL/GenBank/DDBJ databases">
        <title>Panacibacter sp. strain 17mud1-8 Genome sequencing and assembly.</title>
        <authorList>
            <person name="Chhetri G."/>
        </authorList>
    </citation>
    <scope>NUCLEOTIDE SEQUENCE [LARGE SCALE GENOMIC DNA]</scope>
    <source>
        <strain evidence="1 2">17mud1-8</strain>
    </source>
</reference>
<dbReference type="EMBL" id="SZQL01000006">
    <property type="protein sequence ID" value="TKK68920.1"/>
    <property type="molecule type" value="Genomic_DNA"/>
</dbReference>
<dbReference type="InterPro" id="IPR031042">
    <property type="entry name" value="Glyco_TIGR04440"/>
</dbReference>
<evidence type="ECO:0000313" key="1">
    <source>
        <dbReference type="EMBL" id="TKK68920.1"/>
    </source>
</evidence>
<dbReference type="AlphaFoldDB" id="A0A4U3L210"/>
<comment type="caution">
    <text evidence="1">The sequence shown here is derived from an EMBL/GenBank/DDBJ whole genome shotgun (WGS) entry which is preliminary data.</text>
</comment>
<name>A0A4U3L210_9BACT</name>
<dbReference type="Gene3D" id="3.90.550.10">
    <property type="entry name" value="Spore Coat Polysaccharide Biosynthesis Protein SpsA, Chain A"/>
    <property type="match status" value="1"/>
</dbReference>
<keyword evidence="2" id="KW-1185">Reference proteome</keyword>
<dbReference type="GO" id="GO:0016740">
    <property type="term" value="F:transferase activity"/>
    <property type="evidence" value="ECO:0007669"/>
    <property type="project" value="UniProtKB-KW"/>
</dbReference>
<dbReference type="OrthoDB" id="1034792at2"/>
<gene>
    <name evidence="1" type="ORF">FC093_09505</name>
</gene>
<dbReference type="InterPro" id="IPR029044">
    <property type="entry name" value="Nucleotide-diphossugar_trans"/>
</dbReference>
<evidence type="ECO:0000313" key="2">
    <source>
        <dbReference type="Proteomes" id="UP000305848"/>
    </source>
</evidence>